<protein>
    <submittedName>
        <fullName evidence="2">Uncharacterized protein</fullName>
    </submittedName>
</protein>
<comment type="caution">
    <text evidence="2">The sequence shown here is derived from an EMBL/GenBank/DDBJ whole genome shotgun (WGS) entry which is preliminary data.</text>
</comment>
<dbReference type="Proteomes" id="UP001497744">
    <property type="component" value="Unassembled WGS sequence"/>
</dbReference>
<evidence type="ECO:0000313" key="3">
    <source>
        <dbReference type="Proteomes" id="UP001497744"/>
    </source>
</evidence>
<feature type="region of interest" description="Disordered" evidence="1">
    <location>
        <begin position="79"/>
        <end position="103"/>
    </location>
</feature>
<dbReference type="AlphaFoldDB" id="A0AAV4LQP0"/>
<evidence type="ECO:0000313" key="2">
    <source>
        <dbReference type="EMBL" id="GIX62043.1"/>
    </source>
</evidence>
<gene>
    <name evidence="2" type="ORF">BcabD6B2_14780</name>
</gene>
<name>A0AAV4LQP0_BABCB</name>
<keyword evidence="3" id="KW-1185">Reference proteome</keyword>
<sequence>MVNRNGWGHSYLTVRGEILRFVKDELLRKHLPRTFPLIKNERHHQAWSLRLNLTQHGETHQVQTEITSLPFVHTARRSYRSSDPVNYSDRGFSDSSVLPWEVL</sequence>
<proteinExistence type="predicted"/>
<organism evidence="2 3">
    <name type="scientific">Babesia caballi</name>
    <dbReference type="NCBI Taxonomy" id="5871"/>
    <lineage>
        <taxon>Eukaryota</taxon>
        <taxon>Sar</taxon>
        <taxon>Alveolata</taxon>
        <taxon>Apicomplexa</taxon>
        <taxon>Aconoidasida</taxon>
        <taxon>Piroplasmida</taxon>
        <taxon>Babesiidae</taxon>
        <taxon>Babesia</taxon>
    </lineage>
</organism>
<evidence type="ECO:0000256" key="1">
    <source>
        <dbReference type="SAM" id="MobiDB-lite"/>
    </source>
</evidence>
<dbReference type="EMBL" id="BPLF01000001">
    <property type="protein sequence ID" value="GIX62043.1"/>
    <property type="molecule type" value="Genomic_DNA"/>
</dbReference>
<reference evidence="2 3" key="1">
    <citation type="submission" date="2021-06" db="EMBL/GenBank/DDBJ databases">
        <title>Genome sequence of Babesia caballi.</title>
        <authorList>
            <person name="Yamagishi J."/>
            <person name="Kidaka T."/>
            <person name="Ochi A."/>
        </authorList>
    </citation>
    <scope>NUCLEOTIDE SEQUENCE [LARGE SCALE GENOMIC DNA]</scope>
    <source>
        <strain evidence="2">USDA-D6B2</strain>
    </source>
</reference>
<accession>A0AAV4LQP0</accession>